<feature type="binding site" evidence="5">
    <location>
        <begin position="124"/>
        <end position="128"/>
    </location>
    <ligand>
        <name>S-adenosyl-L-methionine</name>
        <dbReference type="ChEBI" id="CHEBI:59789"/>
    </ligand>
</feature>
<comment type="function">
    <text evidence="5">Methylates the class 1 translation termination release factors RF1/PrfA and RF2/PrfB on the glutamine residue of the universally conserved GGQ motif.</text>
</comment>
<organism evidence="8 9">
    <name type="scientific">Rheinheimera tilapiae</name>
    <dbReference type="NCBI Taxonomy" id="875043"/>
    <lineage>
        <taxon>Bacteria</taxon>
        <taxon>Pseudomonadati</taxon>
        <taxon>Pseudomonadota</taxon>
        <taxon>Gammaproteobacteria</taxon>
        <taxon>Chromatiales</taxon>
        <taxon>Chromatiaceae</taxon>
        <taxon>Rheinheimera</taxon>
    </lineage>
</organism>
<name>A0ABV6B9S3_9GAMM</name>
<dbReference type="CDD" id="cd02440">
    <property type="entry name" value="AdoMet_MTases"/>
    <property type="match status" value="1"/>
</dbReference>
<dbReference type="SUPFAM" id="SSF53335">
    <property type="entry name" value="S-adenosyl-L-methionine-dependent methyltransferases"/>
    <property type="match status" value="1"/>
</dbReference>
<evidence type="ECO:0000313" key="8">
    <source>
        <dbReference type="EMBL" id="MFC0047612.1"/>
    </source>
</evidence>
<evidence type="ECO:0000256" key="3">
    <source>
        <dbReference type="ARBA" id="ARBA00022691"/>
    </source>
</evidence>
<feature type="binding site" evidence="5">
    <location>
        <position position="175"/>
    </location>
    <ligand>
        <name>S-adenosyl-L-methionine</name>
        <dbReference type="ChEBI" id="CHEBI:59789"/>
    </ligand>
</feature>
<dbReference type="EMBL" id="JBHLXP010000001">
    <property type="protein sequence ID" value="MFC0047612.1"/>
    <property type="molecule type" value="Genomic_DNA"/>
</dbReference>
<dbReference type="GO" id="GO:0032259">
    <property type="term" value="P:methylation"/>
    <property type="evidence" value="ECO:0007669"/>
    <property type="project" value="UniProtKB-KW"/>
</dbReference>
<reference evidence="8 9" key="1">
    <citation type="submission" date="2024-09" db="EMBL/GenBank/DDBJ databases">
        <authorList>
            <person name="Sun Q."/>
            <person name="Mori K."/>
        </authorList>
    </citation>
    <scope>NUCLEOTIDE SEQUENCE [LARGE SCALE GENOMIC DNA]</scope>
    <source>
        <strain evidence="8 9">KCTC 23315</strain>
    </source>
</reference>
<comment type="similarity">
    <text evidence="5">Belongs to the protein N5-glutamine methyltransferase family. PrmC subfamily.</text>
</comment>
<feature type="binding site" evidence="5">
    <location>
        <begin position="190"/>
        <end position="193"/>
    </location>
    <ligand>
        <name>substrate</name>
    </ligand>
</feature>
<dbReference type="Gene3D" id="1.10.8.10">
    <property type="entry name" value="DNA helicase RuvA subunit, C-terminal domain"/>
    <property type="match status" value="1"/>
</dbReference>
<dbReference type="Pfam" id="PF05175">
    <property type="entry name" value="MTS"/>
    <property type="match status" value="1"/>
</dbReference>
<accession>A0ABV6B9S3</accession>
<dbReference type="NCBIfam" id="TIGR03534">
    <property type="entry name" value="RF_mod_PrmC"/>
    <property type="match status" value="1"/>
</dbReference>
<dbReference type="PROSITE" id="PS00092">
    <property type="entry name" value="N6_MTASE"/>
    <property type="match status" value="1"/>
</dbReference>
<keyword evidence="2 5" id="KW-0808">Transferase</keyword>
<evidence type="ECO:0000259" key="7">
    <source>
        <dbReference type="Pfam" id="PF17827"/>
    </source>
</evidence>
<dbReference type="HAMAP" id="MF_02126">
    <property type="entry name" value="RF_methyltr_PrmC"/>
    <property type="match status" value="1"/>
</dbReference>
<comment type="catalytic activity">
    <reaction evidence="4 5">
        <text>L-glutaminyl-[peptide chain release factor] + S-adenosyl-L-methionine = N(5)-methyl-L-glutaminyl-[peptide chain release factor] + S-adenosyl-L-homocysteine + H(+)</text>
        <dbReference type="Rhea" id="RHEA:42896"/>
        <dbReference type="Rhea" id="RHEA-COMP:10271"/>
        <dbReference type="Rhea" id="RHEA-COMP:10272"/>
        <dbReference type="ChEBI" id="CHEBI:15378"/>
        <dbReference type="ChEBI" id="CHEBI:30011"/>
        <dbReference type="ChEBI" id="CHEBI:57856"/>
        <dbReference type="ChEBI" id="CHEBI:59789"/>
        <dbReference type="ChEBI" id="CHEBI:61891"/>
        <dbReference type="EC" id="2.1.1.297"/>
    </reaction>
</comment>
<keyword evidence="9" id="KW-1185">Reference proteome</keyword>
<evidence type="ECO:0000256" key="2">
    <source>
        <dbReference type="ARBA" id="ARBA00022679"/>
    </source>
</evidence>
<dbReference type="InterPro" id="IPR029063">
    <property type="entry name" value="SAM-dependent_MTases_sf"/>
</dbReference>
<gene>
    <name evidence="5 8" type="primary">prmC</name>
    <name evidence="8" type="ORF">ACFFJP_04825</name>
</gene>
<dbReference type="RefSeq" id="WP_377241039.1">
    <property type="nucleotide sequence ID" value="NZ_JBHLXP010000001.1"/>
</dbReference>
<protein>
    <recommendedName>
        <fullName evidence="5">Release factor glutamine methyltransferase</fullName>
        <shortName evidence="5">RF MTase</shortName>
        <ecNumber evidence="5">2.1.1.297</ecNumber>
    </recommendedName>
    <alternativeName>
        <fullName evidence="5">N5-glutamine methyltransferase PrmC</fullName>
    </alternativeName>
    <alternativeName>
        <fullName evidence="5">Protein-(glutamine-N5) MTase PrmC</fullName>
    </alternativeName>
    <alternativeName>
        <fullName evidence="5">Protein-glutamine N-methyltransferase PrmC</fullName>
    </alternativeName>
</protein>
<feature type="binding site" evidence="5">
    <location>
        <position position="190"/>
    </location>
    <ligand>
        <name>S-adenosyl-L-methionine</name>
        <dbReference type="ChEBI" id="CHEBI:59789"/>
    </ligand>
</feature>
<evidence type="ECO:0000256" key="1">
    <source>
        <dbReference type="ARBA" id="ARBA00022603"/>
    </source>
</evidence>
<evidence type="ECO:0000256" key="4">
    <source>
        <dbReference type="ARBA" id="ARBA00048391"/>
    </source>
</evidence>
<dbReference type="GO" id="GO:0102559">
    <property type="term" value="F:peptide chain release factor N(5)-glutamine methyltransferase activity"/>
    <property type="evidence" value="ECO:0007669"/>
    <property type="project" value="UniProtKB-EC"/>
</dbReference>
<dbReference type="Pfam" id="PF17827">
    <property type="entry name" value="PrmC_N"/>
    <property type="match status" value="1"/>
</dbReference>
<dbReference type="InterPro" id="IPR019874">
    <property type="entry name" value="RF_methyltr_PrmC"/>
</dbReference>
<keyword evidence="3 5" id="KW-0949">S-adenosyl-L-methionine</keyword>
<dbReference type="PANTHER" id="PTHR18895">
    <property type="entry name" value="HEMK METHYLTRANSFERASE"/>
    <property type="match status" value="1"/>
</dbReference>
<sequence length="284" mass="31557">MLLRQWLQQAETALQALAQQDPHATDLAFEASRLWADVLDKNPASQRLYLDQPLSETELDRLNTALQRRAAGEPLAYITGRWWFWDLELEVAPCTLIPRPDTELLVEQALALPLPLDAKVLDLGTGTGAIALTLASQRPHWQVTAVDFSPDAVALAERNRSRLRLVNASVLQSDWYQAVAGIRFDLIISNPPYIDVADPHLQQGDVRHEPLSALVAADDGLADIRLICAQAPVHLEAGGWLWLEHGHQQHEAVQQILTDAGFNAVQSRRDYGGNWRISGGCWLP</sequence>
<evidence type="ECO:0000259" key="6">
    <source>
        <dbReference type="Pfam" id="PF05175"/>
    </source>
</evidence>
<dbReference type="NCBIfam" id="TIGR00536">
    <property type="entry name" value="hemK_fam"/>
    <property type="match status" value="1"/>
</dbReference>
<keyword evidence="1 5" id="KW-0489">Methyltransferase</keyword>
<comment type="caution">
    <text evidence="8">The sequence shown here is derived from an EMBL/GenBank/DDBJ whole genome shotgun (WGS) entry which is preliminary data.</text>
</comment>
<dbReference type="InterPro" id="IPR040758">
    <property type="entry name" value="PrmC_N"/>
</dbReference>
<dbReference type="EC" id="2.1.1.297" evidence="5"/>
<dbReference type="Gene3D" id="3.40.50.150">
    <property type="entry name" value="Vaccinia Virus protein VP39"/>
    <property type="match status" value="1"/>
</dbReference>
<dbReference type="Proteomes" id="UP001589813">
    <property type="component" value="Unassembled WGS sequence"/>
</dbReference>
<dbReference type="InterPro" id="IPR002052">
    <property type="entry name" value="DNA_methylase_N6_adenine_CS"/>
</dbReference>
<dbReference type="PANTHER" id="PTHR18895:SF74">
    <property type="entry name" value="MTRF1L RELEASE FACTOR GLUTAMINE METHYLTRANSFERASE"/>
    <property type="match status" value="1"/>
</dbReference>
<feature type="domain" description="Release factor glutamine methyltransferase N-terminal" evidence="7">
    <location>
        <begin position="5"/>
        <end position="80"/>
    </location>
</feature>
<evidence type="ECO:0000313" key="9">
    <source>
        <dbReference type="Proteomes" id="UP001589813"/>
    </source>
</evidence>
<feature type="binding site" evidence="5">
    <location>
        <position position="147"/>
    </location>
    <ligand>
        <name>S-adenosyl-L-methionine</name>
        <dbReference type="ChEBI" id="CHEBI:59789"/>
    </ligand>
</feature>
<feature type="domain" description="Methyltransferase small" evidence="6">
    <location>
        <begin position="102"/>
        <end position="194"/>
    </location>
</feature>
<evidence type="ECO:0000256" key="5">
    <source>
        <dbReference type="HAMAP-Rule" id="MF_02126"/>
    </source>
</evidence>
<dbReference type="InterPro" id="IPR004556">
    <property type="entry name" value="HemK-like"/>
</dbReference>
<dbReference type="InterPro" id="IPR007848">
    <property type="entry name" value="Small_mtfrase_dom"/>
</dbReference>
<dbReference type="InterPro" id="IPR050320">
    <property type="entry name" value="N5-glutamine_MTase"/>
</dbReference>
<proteinExistence type="inferred from homology"/>